<evidence type="ECO:0008006" key="3">
    <source>
        <dbReference type="Google" id="ProtNLM"/>
    </source>
</evidence>
<dbReference type="Proteomes" id="UP000256373">
    <property type="component" value="Unassembled WGS sequence"/>
</dbReference>
<sequence length="142" mass="16093">MKNTFFSLILIFTLSACKDKRKEVDPCGCAGSINCTLEYRNITIEITDKNGKPYLLDKYKVTRAEDGREIIIKTDEYTAILQSLGKYLFVGDGHQSLTDKCGKLFRFTGWKDGKEVISKDYLVAHDCCHILIKEGDTKVVIN</sequence>
<gene>
    <name evidence="1" type="ORF">DSL64_26250</name>
</gene>
<name>A0A3D8Y6R9_9BACT</name>
<organism evidence="1 2">
    <name type="scientific">Dyadobacter luteus</name>
    <dbReference type="NCBI Taxonomy" id="2259619"/>
    <lineage>
        <taxon>Bacteria</taxon>
        <taxon>Pseudomonadati</taxon>
        <taxon>Bacteroidota</taxon>
        <taxon>Cytophagia</taxon>
        <taxon>Cytophagales</taxon>
        <taxon>Spirosomataceae</taxon>
        <taxon>Dyadobacter</taxon>
    </lineage>
</organism>
<dbReference type="RefSeq" id="WP_115833937.1">
    <property type="nucleotide sequence ID" value="NZ_QNUL01000036.1"/>
</dbReference>
<dbReference type="OrthoDB" id="1165032at2"/>
<protein>
    <recommendedName>
        <fullName evidence="3">Lipoprotein</fullName>
    </recommendedName>
</protein>
<reference evidence="1 2" key="1">
    <citation type="submission" date="2018-07" db="EMBL/GenBank/DDBJ databases">
        <title>Dyadobacter roseus sp. nov., isolated from rose rhizosphere soil.</title>
        <authorList>
            <person name="Chen L."/>
        </authorList>
    </citation>
    <scope>NUCLEOTIDE SEQUENCE [LARGE SCALE GENOMIC DNA]</scope>
    <source>
        <strain evidence="1 2">RS19</strain>
    </source>
</reference>
<dbReference type="PROSITE" id="PS51257">
    <property type="entry name" value="PROKAR_LIPOPROTEIN"/>
    <property type="match status" value="1"/>
</dbReference>
<proteinExistence type="predicted"/>
<comment type="caution">
    <text evidence="1">The sequence shown here is derived from an EMBL/GenBank/DDBJ whole genome shotgun (WGS) entry which is preliminary data.</text>
</comment>
<dbReference type="EMBL" id="QNUL01000036">
    <property type="protein sequence ID" value="REA56627.1"/>
    <property type="molecule type" value="Genomic_DNA"/>
</dbReference>
<evidence type="ECO:0000313" key="1">
    <source>
        <dbReference type="EMBL" id="REA56627.1"/>
    </source>
</evidence>
<keyword evidence="2" id="KW-1185">Reference proteome</keyword>
<accession>A0A3D8Y6R9</accession>
<dbReference type="AlphaFoldDB" id="A0A3D8Y6R9"/>
<evidence type="ECO:0000313" key="2">
    <source>
        <dbReference type="Proteomes" id="UP000256373"/>
    </source>
</evidence>